<protein>
    <submittedName>
        <fullName evidence="3">DJ-1/PfpI family protein</fullName>
    </submittedName>
</protein>
<dbReference type="RefSeq" id="WP_338534768.1">
    <property type="nucleotide sequence ID" value="NZ_AP028654.1"/>
</dbReference>
<gene>
    <name evidence="3" type="ORF">HLPR_14310</name>
</gene>
<evidence type="ECO:0000313" key="3">
    <source>
        <dbReference type="EMBL" id="BEP29100.1"/>
    </source>
</evidence>
<dbReference type="Proteomes" id="UP001321786">
    <property type="component" value="Chromosome"/>
</dbReference>
<dbReference type="Gene3D" id="3.40.50.880">
    <property type="match status" value="1"/>
</dbReference>
<dbReference type="CDD" id="cd03135">
    <property type="entry name" value="GATase1_DJ-1"/>
    <property type="match status" value="1"/>
</dbReference>
<dbReference type="InterPro" id="IPR050325">
    <property type="entry name" value="Prot/Nucl_acid_deglycase"/>
</dbReference>
<dbReference type="AlphaFoldDB" id="A0AAU9E4Z8"/>
<sequence length="181" mass="19763">MYYIFLAHGFEELEAITVIDMLRRAKIDVRTVSINDKIKVTGAHNITINTDLLIKDLSSKNIDGIILPGGMPGSTNLKNDSTLTKLIFENFHRGKLIAAICAAPIVLAKANILQDIQATCYPSFENQLTGAIISDEKVIIDKNVITSKGPGTAINFGFELIKYISDDLNAKSVINGMLVNI</sequence>
<dbReference type="GO" id="GO:0005737">
    <property type="term" value="C:cytoplasm"/>
    <property type="evidence" value="ECO:0007669"/>
    <property type="project" value="UniProtKB-ARBA"/>
</dbReference>
<evidence type="ECO:0000256" key="1">
    <source>
        <dbReference type="ARBA" id="ARBA00022737"/>
    </source>
</evidence>
<dbReference type="NCBIfam" id="TIGR01383">
    <property type="entry name" value="not_thiJ"/>
    <property type="match status" value="1"/>
</dbReference>
<keyword evidence="4" id="KW-1185">Reference proteome</keyword>
<dbReference type="PANTHER" id="PTHR48094:SF12">
    <property type="entry name" value="PARKINSON DISEASE PROTEIN 7 HOMOLOG"/>
    <property type="match status" value="1"/>
</dbReference>
<reference evidence="3 4" key="1">
    <citation type="submission" date="2023-08" db="EMBL/GenBank/DDBJ databases">
        <title>Helicovermis profunda gen. nov., sp. nov., a novel mesophilic, fermentative bacterium within the Bacillota from a deep-sea hydrothermal vent chimney.</title>
        <authorList>
            <person name="Miyazaki U."/>
            <person name="Mizutani D."/>
            <person name="Hashimoto Y."/>
            <person name="Tame A."/>
            <person name="Sawayama S."/>
            <person name="Miyazaki J."/>
            <person name="Takai K."/>
            <person name="Nakagawa S."/>
        </authorList>
    </citation>
    <scope>NUCLEOTIDE SEQUENCE [LARGE SCALE GENOMIC DNA]</scope>
    <source>
        <strain evidence="3 4">S502</strain>
    </source>
</reference>
<dbReference type="InterPro" id="IPR029062">
    <property type="entry name" value="Class_I_gatase-like"/>
</dbReference>
<dbReference type="FunFam" id="3.40.50.880:FF:000015">
    <property type="entry name" value="Protein DJ-1 homolog C"/>
    <property type="match status" value="1"/>
</dbReference>
<evidence type="ECO:0000313" key="4">
    <source>
        <dbReference type="Proteomes" id="UP001321786"/>
    </source>
</evidence>
<proteinExistence type="predicted"/>
<dbReference type="KEGG" id="hprf:HLPR_14310"/>
<keyword evidence="1" id="KW-0677">Repeat</keyword>
<dbReference type="SUPFAM" id="SSF52317">
    <property type="entry name" value="Class I glutamine amidotransferase-like"/>
    <property type="match status" value="1"/>
</dbReference>
<dbReference type="InterPro" id="IPR002818">
    <property type="entry name" value="DJ-1/PfpI"/>
</dbReference>
<organism evidence="3 4">
    <name type="scientific">Helicovermis profundi</name>
    <dbReference type="NCBI Taxonomy" id="3065157"/>
    <lineage>
        <taxon>Bacteria</taxon>
        <taxon>Bacillati</taxon>
        <taxon>Bacillota</taxon>
        <taxon>Clostridia</taxon>
        <taxon>Helicovermis</taxon>
    </lineage>
</organism>
<accession>A0AAU9E4Z8</accession>
<dbReference type="InterPro" id="IPR006287">
    <property type="entry name" value="DJ-1"/>
</dbReference>
<name>A0AAU9E4Z8_9FIRM</name>
<dbReference type="EMBL" id="AP028654">
    <property type="protein sequence ID" value="BEP29100.1"/>
    <property type="molecule type" value="Genomic_DNA"/>
</dbReference>
<evidence type="ECO:0000259" key="2">
    <source>
        <dbReference type="Pfam" id="PF01965"/>
    </source>
</evidence>
<feature type="domain" description="DJ-1/PfpI" evidence="2">
    <location>
        <begin position="3"/>
        <end position="162"/>
    </location>
</feature>
<dbReference type="Pfam" id="PF01965">
    <property type="entry name" value="DJ-1_PfpI"/>
    <property type="match status" value="1"/>
</dbReference>
<dbReference type="PANTHER" id="PTHR48094">
    <property type="entry name" value="PROTEIN/NUCLEIC ACID DEGLYCASE DJ-1-RELATED"/>
    <property type="match status" value="1"/>
</dbReference>